<dbReference type="PANTHER" id="PTHR43976:SF16">
    <property type="entry name" value="SHORT-CHAIN DEHYDROGENASE_REDUCTASE FAMILY PROTEIN"/>
    <property type="match status" value="1"/>
</dbReference>
<dbReference type="Pfam" id="PF00106">
    <property type="entry name" value="adh_short"/>
    <property type="match status" value="1"/>
</dbReference>
<dbReference type="CDD" id="cd05374">
    <property type="entry name" value="17beta-HSD-like_SDR_c"/>
    <property type="match status" value="1"/>
</dbReference>
<dbReference type="OMA" id="FNIDVTC"/>
<evidence type="ECO:0000313" key="5">
    <source>
        <dbReference type="EMBL" id="CBF87447.1"/>
    </source>
</evidence>
<reference evidence="6" key="2">
    <citation type="journal article" date="2009" name="Fungal Genet. Biol.">
        <title>The 2008 update of the Aspergillus nidulans genome annotation: a community effort.</title>
        <authorList>
            <person name="Wortman J.R."/>
            <person name="Gilsenan J.M."/>
            <person name="Joardar V."/>
            <person name="Deegan J."/>
            <person name="Clutterbuck J."/>
            <person name="Andersen M.R."/>
            <person name="Archer D."/>
            <person name="Bencina M."/>
            <person name="Braus G."/>
            <person name="Coutinho P."/>
            <person name="von Dohren H."/>
            <person name="Doonan J."/>
            <person name="Driessen A.J."/>
            <person name="Durek P."/>
            <person name="Espeso E."/>
            <person name="Fekete E."/>
            <person name="Flipphi M."/>
            <person name="Estrada C.G."/>
            <person name="Geysens S."/>
            <person name="Goldman G."/>
            <person name="de Groot P.W."/>
            <person name="Hansen K."/>
            <person name="Harris S.D."/>
            <person name="Heinekamp T."/>
            <person name="Helmstaedt K."/>
            <person name="Henrissat B."/>
            <person name="Hofmann G."/>
            <person name="Homan T."/>
            <person name="Horio T."/>
            <person name="Horiuchi H."/>
            <person name="James S."/>
            <person name="Jones M."/>
            <person name="Karaffa L."/>
            <person name="Karanyi Z."/>
            <person name="Kato M."/>
            <person name="Keller N."/>
            <person name="Kelly D.E."/>
            <person name="Kiel J.A."/>
            <person name="Kim J.M."/>
            <person name="van der Klei I.J."/>
            <person name="Klis F.M."/>
            <person name="Kovalchuk A."/>
            <person name="Krasevec N."/>
            <person name="Kubicek C.P."/>
            <person name="Liu B."/>
            <person name="Maccabe A."/>
            <person name="Meyer V."/>
            <person name="Mirabito P."/>
            <person name="Miskei M."/>
            <person name="Mos M."/>
            <person name="Mullins J."/>
            <person name="Nelson D.R."/>
            <person name="Nielsen J."/>
            <person name="Oakley B.R."/>
            <person name="Osmani S.A."/>
            <person name="Pakula T."/>
            <person name="Paszewski A."/>
            <person name="Paulsen I."/>
            <person name="Pilsyk S."/>
            <person name="Pocsi I."/>
            <person name="Punt P.J."/>
            <person name="Ram A.F."/>
            <person name="Ren Q."/>
            <person name="Robellet X."/>
            <person name="Robson G."/>
            <person name="Seiboth B."/>
            <person name="van Solingen P."/>
            <person name="Specht T."/>
            <person name="Sun J."/>
            <person name="Taheri-Talesh N."/>
            <person name="Takeshita N."/>
            <person name="Ussery D."/>
            <person name="vanKuyk P.A."/>
            <person name="Visser H."/>
            <person name="van de Vondervoort P.J."/>
            <person name="de Vries R.P."/>
            <person name="Walton J."/>
            <person name="Xiang X."/>
            <person name="Xiong Y."/>
            <person name="Zeng A.P."/>
            <person name="Brandt B.W."/>
            <person name="Cornell M.J."/>
            <person name="van den Hondel C.A."/>
            <person name="Visser J."/>
            <person name="Oliver S.G."/>
            <person name="Turner G."/>
        </authorList>
    </citation>
    <scope>GENOME REANNOTATION</scope>
    <source>
        <strain evidence="6">FGSC A4 / ATCC 38163 / CBS 112.46 / NRRL 194 / M139</strain>
    </source>
</reference>
<evidence type="ECO:0000256" key="4">
    <source>
        <dbReference type="RuleBase" id="RU000363"/>
    </source>
</evidence>
<reference evidence="6" key="1">
    <citation type="journal article" date="2005" name="Nature">
        <title>Sequencing of Aspergillus nidulans and comparative analysis with A. fumigatus and A. oryzae.</title>
        <authorList>
            <person name="Galagan J.E."/>
            <person name="Calvo S.E."/>
            <person name="Cuomo C."/>
            <person name="Ma L.J."/>
            <person name="Wortman J.R."/>
            <person name="Batzoglou S."/>
            <person name="Lee S.I."/>
            <person name="Basturkmen M."/>
            <person name="Spevak C.C."/>
            <person name="Clutterbuck J."/>
            <person name="Kapitonov V."/>
            <person name="Jurka J."/>
            <person name="Scazzocchio C."/>
            <person name="Farman M."/>
            <person name="Butler J."/>
            <person name="Purcell S."/>
            <person name="Harris S."/>
            <person name="Braus G.H."/>
            <person name="Draht O."/>
            <person name="Busch S."/>
            <person name="D'Enfert C."/>
            <person name="Bouchier C."/>
            <person name="Goldman G.H."/>
            <person name="Bell-Pedersen D."/>
            <person name="Griffiths-Jones S."/>
            <person name="Doonan J.H."/>
            <person name="Yu J."/>
            <person name="Vienken K."/>
            <person name="Pain A."/>
            <person name="Freitag M."/>
            <person name="Selker E.U."/>
            <person name="Archer D.B."/>
            <person name="Penalva M.A."/>
            <person name="Oakley B.R."/>
            <person name="Momany M."/>
            <person name="Tanaka T."/>
            <person name="Kumagai T."/>
            <person name="Asai K."/>
            <person name="Machida M."/>
            <person name="Nierman W.C."/>
            <person name="Denning D.W."/>
            <person name="Caddick M."/>
            <person name="Hynes M."/>
            <person name="Paoletti M."/>
            <person name="Fischer R."/>
            <person name="Miller B."/>
            <person name="Dyer P."/>
            <person name="Sachs M.S."/>
            <person name="Osmani S.A."/>
            <person name="Birren B.W."/>
        </authorList>
    </citation>
    <scope>NUCLEOTIDE SEQUENCE [LARGE SCALE GENOMIC DNA]</scope>
    <source>
        <strain evidence="6">FGSC A4 / ATCC 38163 / CBS 112.46 / NRRL 194 / M139</strain>
    </source>
</reference>
<dbReference type="OrthoDB" id="1274115at2759"/>
<dbReference type="InterPro" id="IPR051911">
    <property type="entry name" value="SDR_oxidoreductase"/>
</dbReference>
<dbReference type="eggNOG" id="KOG1209">
    <property type="taxonomic scope" value="Eukaryota"/>
</dbReference>
<keyword evidence="3" id="KW-0560">Oxidoreductase</keyword>
<dbReference type="SUPFAM" id="SSF51735">
    <property type="entry name" value="NAD(P)-binding Rossmann-fold domains"/>
    <property type="match status" value="1"/>
</dbReference>
<dbReference type="AlphaFoldDB" id="Q5AQT3"/>
<dbReference type="RefSeq" id="XP_682616.1">
    <property type="nucleotide sequence ID" value="XM_677524.1"/>
</dbReference>
<keyword evidence="6" id="KW-1185">Reference proteome</keyword>
<dbReference type="HOGENOM" id="CLU_010194_2_9_1"/>
<dbReference type="Proteomes" id="UP000000560">
    <property type="component" value="Chromosome VIII"/>
</dbReference>
<keyword evidence="2" id="KW-0521">NADP</keyword>
<dbReference type="PROSITE" id="PS00061">
    <property type="entry name" value="ADH_SHORT"/>
    <property type="match status" value="1"/>
</dbReference>
<dbReference type="GO" id="GO:0016491">
    <property type="term" value="F:oxidoreductase activity"/>
    <property type="evidence" value="ECO:0007669"/>
    <property type="project" value="UniProtKB-KW"/>
</dbReference>
<dbReference type="Gene3D" id="3.40.50.720">
    <property type="entry name" value="NAD(P)-binding Rossmann-like Domain"/>
    <property type="match status" value="1"/>
</dbReference>
<organism evidence="5 6">
    <name type="scientific">Emericella nidulans (strain FGSC A4 / ATCC 38163 / CBS 112.46 / NRRL 194 / M139)</name>
    <name type="common">Aspergillus nidulans</name>
    <dbReference type="NCBI Taxonomy" id="227321"/>
    <lineage>
        <taxon>Eukaryota</taxon>
        <taxon>Fungi</taxon>
        <taxon>Dikarya</taxon>
        <taxon>Ascomycota</taxon>
        <taxon>Pezizomycotina</taxon>
        <taxon>Eurotiomycetes</taxon>
        <taxon>Eurotiomycetidae</taxon>
        <taxon>Eurotiales</taxon>
        <taxon>Aspergillaceae</taxon>
        <taxon>Aspergillus</taxon>
        <taxon>Aspergillus subgen. Nidulantes</taxon>
    </lineage>
</organism>
<name>Q5AQT3_EMENI</name>
<accession>C8VR50</accession>
<dbReference type="GO" id="GO:0044550">
    <property type="term" value="P:secondary metabolite biosynthetic process"/>
    <property type="evidence" value="ECO:0007669"/>
    <property type="project" value="UniProtKB-ARBA"/>
</dbReference>
<dbReference type="GeneID" id="2867836"/>
<dbReference type="EMBL" id="BN001308">
    <property type="protein sequence ID" value="CBF87447.1"/>
    <property type="molecule type" value="Genomic_DNA"/>
</dbReference>
<accession>Q5AQT3</accession>
<dbReference type="PRINTS" id="PR00080">
    <property type="entry name" value="SDRFAMILY"/>
</dbReference>
<comment type="similarity">
    <text evidence="1 4">Belongs to the short-chain dehydrogenases/reductases (SDR) family.</text>
</comment>
<dbReference type="KEGG" id="ani:ANIA_09347"/>
<evidence type="ECO:0000256" key="2">
    <source>
        <dbReference type="ARBA" id="ARBA00022857"/>
    </source>
</evidence>
<gene>
    <name evidence="5" type="ORF">ANIA_09347</name>
</gene>
<dbReference type="InterPro" id="IPR036291">
    <property type="entry name" value="NAD(P)-bd_dom_sf"/>
</dbReference>
<dbReference type="InterPro" id="IPR020904">
    <property type="entry name" value="Sc_DH/Rdtase_CS"/>
</dbReference>
<protein>
    <submittedName>
        <fullName evidence="5">Uncharacterized protein</fullName>
    </submittedName>
</protein>
<sequence>MSSKVWFITGCSSGFGRELAIAAAQNNDTVVATSRDVSKLADLVPLGVIPKTLDIRASDAEIKAVVDDVEASIGPIDILVNNAGYILEGAVEECRIPCSNAEMSSNDEILAQFDVNVFSQIRLLRAVLPSMRARRAGVIANLGSIAGWDGTPAAGFYCASKAAIAIYTESLRHEVAPLGIDVTCIEPGYFRTNFLTTSGGHKVTARKRINDLHAGTQQARDALAAYNLHQPGDPVKGARVIVEALTKAGRCEGRSLPGRLALGLDAIATIGESMKREQEMMDTWRDIISSTDCADV</sequence>
<evidence type="ECO:0000313" key="6">
    <source>
        <dbReference type="Proteomes" id="UP000000560"/>
    </source>
</evidence>
<dbReference type="InterPro" id="IPR002347">
    <property type="entry name" value="SDR_fam"/>
</dbReference>
<dbReference type="PRINTS" id="PR00081">
    <property type="entry name" value="GDHRDH"/>
</dbReference>
<evidence type="ECO:0000256" key="1">
    <source>
        <dbReference type="ARBA" id="ARBA00006484"/>
    </source>
</evidence>
<evidence type="ECO:0000256" key="3">
    <source>
        <dbReference type="ARBA" id="ARBA00023002"/>
    </source>
</evidence>
<dbReference type="InParanoid" id="Q5AQT3"/>
<proteinExistence type="inferred from homology"/>
<dbReference type="PANTHER" id="PTHR43976">
    <property type="entry name" value="SHORT CHAIN DEHYDROGENASE"/>
    <property type="match status" value="1"/>
</dbReference>